<keyword evidence="3" id="KW-1185">Reference proteome</keyword>
<feature type="domain" description="Xylose isomerase-like TIM barrel" evidence="1">
    <location>
        <begin position="27"/>
        <end position="255"/>
    </location>
</feature>
<dbReference type="SUPFAM" id="SSF51658">
    <property type="entry name" value="Xylose isomerase-like"/>
    <property type="match status" value="1"/>
</dbReference>
<evidence type="ECO:0000313" key="2">
    <source>
        <dbReference type="EMBL" id="MBA1157051.1"/>
    </source>
</evidence>
<dbReference type="InterPro" id="IPR050312">
    <property type="entry name" value="IolE/XylAMocC-like"/>
</dbReference>
<dbReference type="EMBL" id="JACDXJ010000001">
    <property type="protein sequence ID" value="MBA1157051.1"/>
    <property type="molecule type" value="Genomic_DNA"/>
</dbReference>
<dbReference type="InterPro" id="IPR013022">
    <property type="entry name" value="Xyl_isomerase-like_TIM-brl"/>
</dbReference>
<dbReference type="Gene3D" id="3.20.20.150">
    <property type="entry name" value="Divalent-metal-dependent TIM barrel enzymes"/>
    <property type="match status" value="1"/>
</dbReference>
<reference evidence="2 3" key="1">
    <citation type="submission" date="2020-07" db="EMBL/GenBank/DDBJ databases">
        <title>Draft genome and description of Microvirga mediterraneensis Marseille-Q2068 sp. nov.</title>
        <authorList>
            <person name="Boxberger M."/>
        </authorList>
    </citation>
    <scope>NUCLEOTIDE SEQUENCE [LARGE SCALE GENOMIC DNA]</scope>
    <source>
        <strain evidence="2 3">Marseille-Q2068</strain>
    </source>
</reference>
<sequence>MKPHTPPPLGLAHFTCIDVAPLDLVPLAATIGYKAVGLRLYPAFPGAPFYALPAGSDVSREMCRRLDGEGVHVYDIEFVPITEDFVPASLTETLEAAGALGAKRLSVCGDDPDRARLIANFAGLCDLADQFGMGVDLEVMPWRQVGTIHDAAAVVRDAGRRNGGLLVDALHLSRSGGDPADVSALPPEFIMSAQLCDAPAIRPTSTEAIVQEARAGRLPPGQGDLPLSRLIAELPDHTTLSVEVPNAGLPAEEHLRRVFQAAQQTITAATLS</sequence>
<protein>
    <submittedName>
        <fullName evidence="2">TIM barrel protein</fullName>
    </submittedName>
</protein>
<comment type="caution">
    <text evidence="2">The sequence shown here is derived from an EMBL/GenBank/DDBJ whole genome shotgun (WGS) entry which is preliminary data.</text>
</comment>
<accession>A0A838BNW6</accession>
<dbReference type="InterPro" id="IPR036237">
    <property type="entry name" value="Xyl_isomerase-like_sf"/>
</dbReference>
<dbReference type="AlphaFoldDB" id="A0A838BNW6"/>
<evidence type="ECO:0000259" key="1">
    <source>
        <dbReference type="Pfam" id="PF01261"/>
    </source>
</evidence>
<gene>
    <name evidence="2" type="ORF">H0S73_13025</name>
</gene>
<name>A0A838BNW6_9HYPH</name>
<dbReference type="PANTHER" id="PTHR12110">
    <property type="entry name" value="HYDROXYPYRUVATE ISOMERASE"/>
    <property type="match status" value="1"/>
</dbReference>
<proteinExistence type="predicted"/>
<evidence type="ECO:0000313" key="3">
    <source>
        <dbReference type="Proteomes" id="UP000572984"/>
    </source>
</evidence>
<dbReference type="Pfam" id="PF01261">
    <property type="entry name" value="AP_endonuc_2"/>
    <property type="match status" value="1"/>
</dbReference>
<dbReference type="RefSeq" id="WP_181052568.1">
    <property type="nucleotide sequence ID" value="NZ_JACDXJ010000001.1"/>
</dbReference>
<dbReference type="PANTHER" id="PTHR12110:SF48">
    <property type="entry name" value="BLL3656 PROTEIN"/>
    <property type="match status" value="1"/>
</dbReference>
<organism evidence="2 3">
    <name type="scientific">Microvirga mediterraneensis</name>
    <dbReference type="NCBI Taxonomy" id="2754695"/>
    <lineage>
        <taxon>Bacteria</taxon>
        <taxon>Pseudomonadati</taxon>
        <taxon>Pseudomonadota</taxon>
        <taxon>Alphaproteobacteria</taxon>
        <taxon>Hyphomicrobiales</taxon>
        <taxon>Methylobacteriaceae</taxon>
        <taxon>Microvirga</taxon>
    </lineage>
</organism>
<dbReference type="Proteomes" id="UP000572984">
    <property type="component" value="Unassembled WGS sequence"/>
</dbReference>